<evidence type="ECO:0000313" key="4">
    <source>
        <dbReference type="Proteomes" id="UP001364617"/>
    </source>
</evidence>
<evidence type="ECO:0000256" key="2">
    <source>
        <dbReference type="SAM" id="SignalP"/>
    </source>
</evidence>
<feature type="transmembrane region" description="Helical" evidence="1">
    <location>
        <begin position="41"/>
        <end position="63"/>
    </location>
</feature>
<gene>
    <name evidence="3" type="ORF">R3I93_002800</name>
</gene>
<proteinExistence type="predicted"/>
<accession>A0AAN9DHN7</accession>
<keyword evidence="1" id="KW-1133">Transmembrane helix</keyword>
<evidence type="ECO:0000256" key="1">
    <source>
        <dbReference type="SAM" id="Phobius"/>
    </source>
</evidence>
<keyword evidence="4" id="KW-1185">Reference proteome</keyword>
<organism evidence="3 4">
    <name type="scientific">Phoxinus phoxinus</name>
    <name type="common">Eurasian minnow</name>
    <dbReference type="NCBI Taxonomy" id="58324"/>
    <lineage>
        <taxon>Eukaryota</taxon>
        <taxon>Metazoa</taxon>
        <taxon>Chordata</taxon>
        <taxon>Craniata</taxon>
        <taxon>Vertebrata</taxon>
        <taxon>Euteleostomi</taxon>
        <taxon>Actinopterygii</taxon>
        <taxon>Neopterygii</taxon>
        <taxon>Teleostei</taxon>
        <taxon>Ostariophysi</taxon>
        <taxon>Cypriniformes</taxon>
        <taxon>Leuciscidae</taxon>
        <taxon>Phoxininae</taxon>
        <taxon>Phoxinus</taxon>
    </lineage>
</organism>
<sequence>MSARLVSLIACCIAFFQSGNAQLGESKVNDRPYEVLLRQNLVLLLSVLSTLLVIMIGMAVCVYKPLRRR</sequence>
<keyword evidence="2" id="KW-0732">Signal</keyword>
<dbReference type="Proteomes" id="UP001364617">
    <property type="component" value="Unassembled WGS sequence"/>
</dbReference>
<dbReference type="AlphaFoldDB" id="A0AAN9DHN7"/>
<evidence type="ECO:0000313" key="3">
    <source>
        <dbReference type="EMBL" id="KAK7172786.1"/>
    </source>
</evidence>
<reference evidence="3 4" key="1">
    <citation type="submission" date="2024-02" db="EMBL/GenBank/DDBJ databases">
        <title>Chromosome-level genome assembly of the Eurasian Minnow (Phoxinus phoxinus).</title>
        <authorList>
            <person name="Oriowo T.O."/>
            <person name="Martin S."/>
            <person name="Stange M."/>
            <person name="Chrysostomakis Y."/>
            <person name="Brown T."/>
            <person name="Winkler S."/>
            <person name="Kukowka S."/>
            <person name="Myers E.W."/>
            <person name="Bohne A."/>
        </authorList>
    </citation>
    <scope>NUCLEOTIDE SEQUENCE [LARGE SCALE GENOMIC DNA]</scope>
    <source>
        <strain evidence="3">ZFMK-TIS-60720</strain>
        <tissue evidence="3">Whole Organism</tissue>
    </source>
</reference>
<comment type="caution">
    <text evidence="3">The sequence shown here is derived from an EMBL/GenBank/DDBJ whole genome shotgun (WGS) entry which is preliminary data.</text>
</comment>
<keyword evidence="1" id="KW-0812">Transmembrane</keyword>
<name>A0AAN9DHN7_9TELE</name>
<feature type="signal peptide" evidence="2">
    <location>
        <begin position="1"/>
        <end position="21"/>
    </location>
</feature>
<protein>
    <submittedName>
        <fullName evidence="3">Uncharacterized protein</fullName>
    </submittedName>
</protein>
<keyword evidence="1" id="KW-0472">Membrane</keyword>
<dbReference type="EMBL" id="JAYKXH010000003">
    <property type="protein sequence ID" value="KAK7172786.1"/>
    <property type="molecule type" value="Genomic_DNA"/>
</dbReference>
<feature type="chain" id="PRO_5042821614" evidence="2">
    <location>
        <begin position="22"/>
        <end position="69"/>
    </location>
</feature>